<organism evidence="1 2">
    <name type="scientific">Alteriqipengyuania halimionae</name>
    <dbReference type="NCBI Taxonomy" id="1926630"/>
    <lineage>
        <taxon>Bacteria</taxon>
        <taxon>Pseudomonadati</taxon>
        <taxon>Pseudomonadota</taxon>
        <taxon>Alphaproteobacteria</taxon>
        <taxon>Sphingomonadales</taxon>
        <taxon>Erythrobacteraceae</taxon>
        <taxon>Alteriqipengyuania</taxon>
    </lineage>
</organism>
<reference evidence="1 2" key="1">
    <citation type="submission" date="2019-12" db="EMBL/GenBank/DDBJ databases">
        <title>Genomic-based taxomic classification of the family Erythrobacteraceae.</title>
        <authorList>
            <person name="Xu L."/>
        </authorList>
    </citation>
    <scope>NUCLEOTIDE SEQUENCE [LARGE SCALE GENOMIC DNA]</scope>
    <source>
        <strain evidence="1 2">LMG 29519</strain>
    </source>
</reference>
<evidence type="ECO:0000313" key="1">
    <source>
        <dbReference type="EMBL" id="MXP10767.1"/>
    </source>
</evidence>
<dbReference type="EMBL" id="WTYR01000001">
    <property type="protein sequence ID" value="MXP10767.1"/>
    <property type="molecule type" value="Genomic_DNA"/>
</dbReference>
<comment type="caution">
    <text evidence="1">The sequence shown here is derived from an EMBL/GenBank/DDBJ whole genome shotgun (WGS) entry which is preliminary data.</text>
</comment>
<dbReference type="Proteomes" id="UP000429229">
    <property type="component" value="Unassembled WGS sequence"/>
</dbReference>
<dbReference type="InterPro" id="IPR018673">
    <property type="entry name" value="DUF2141"/>
</dbReference>
<proteinExistence type="predicted"/>
<dbReference type="Pfam" id="PF09912">
    <property type="entry name" value="DUF2141"/>
    <property type="match status" value="1"/>
</dbReference>
<accession>A0A6I4U900</accession>
<name>A0A6I4U900_9SPHN</name>
<keyword evidence="2" id="KW-1185">Reference proteome</keyword>
<evidence type="ECO:0000313" key="2">
    <source>
        <dbReference type="Proteomes" id="UP000429229"/>
    </source>
</evidence>
<dbReference type="AlphaFoldDB" id="A0A6I4U900"/>
<protein>
    <submittedName>
        <fullName evidence="1">DUF2141 domain-containing protein</fullName>
    </submittedName>
</protein>
<sequence>MQLRTLFPVLGQALRHRSRLGRALAVGTVALATGGAAPPTATLEVQVHSLRSSKGLVQVCLTSKPKHFPECEDDASAVKATVPAASSIELNFTKLKPGRYAIALLHDENGNGKVDTTLMIPNEGFGFSRDARVVMGPPSFDAAAFDLAAGSNRQRIGMRYLF</sequence>
<dbReference type="OrthoDB" id="9788332at2"/>
<gene>
    <name evidence="1" type="ORF">GRI68_11315</name>
</gene>